<dbReference type="GO" id="GO:0051266">
    <property type="term" value="F:sirohydrochlorin ferrochelatase activity"/>
    <property type="evidence" value="ECO:0007669"/>
    <property type="project" value="UniProtKB-EC"/>
</dbReference>
<gene>
    <name evidence="16 18" type="primary">cysG</name>
    <name evidence="18" type="ORF">POT9AD_4998</name>
</gene>
<keyword evidence="9 16" id="KW-0520">NAD</keyword>
<dbReference type="PANTHER" id="PTHR45790:SF1">
    <property type="entry name" value="SIROHEME SYNTHASE"/>
    <property type="match status" value="1"/>
</dbReference>
<keyword evidence="11 16" id="KW-0627">Porphyrin biosynthesis</keyword>
<feature type="modified residue" description="Phosphoserine" evidence="16">
    <location>
        <position position="141"/>
    </location>
</feature>
<dbReference type="InterPro" id="IPR014776">
    <property type="entry name" value="4pyrrole_Mease_sub2"/>
</dbReference>
<evidence type="ECO:0000256" key="12">
    <source>
        <dbReference type="ARBA" id="ARBA00023268"/>
    </source>
</evidence>
<comment type="catalytic activity">
    <reaction evidence="14 16">
        <text>precorrin-2 + NAD(+) = sirohydrochlorin + NADH + 2 H(+)</text>
        <dbReference type="Rhea" id="RHEA:15613"/>
        <dbReference type="ChEBI" id="CHEBI:15378"/>
        <dbReference type="ChEBI" id="CHEBI:57540"/>
        <dbReference type="ChEBI" id="CHEBI:57945"/>
        <dbReference type="ChEBI" id="CHEBI:58351"/>
        <dbReference type="ChEBI" id="CHEBI:58827"/>
        <dbReference type="EC" id="1.3.1.76"/>
    </reaction>
</comment>
<evidence type="ECO:0000313" key="18">
    <source>
        <dbReference type="EMBL" id="VDN65973.1"/>
    </source>
</evidence>
<dbReference type="NCBIfam" id="NF004790">
    <property type="entry name" value="PRK06136.1"/>
    <property type="match status" value="1"/>
</dbReference>
<feature type="binding site" evidence="16">
    <location>
        <begin position="37"/>
        <end position="38"/>
    </location>
    <ligand>
        <name>NAD(+)</name>
        <dbReference type="ChEBI" id="CHEBI:57540"/>
    </ligand>
</feature>
<feature type="active site" description="Proton acceptor" evidence="16">
    <location>
        <position position="261"/>
    </location>
</feature>
<comment type="similarity">
    <text evidence="16">In the C-terminal section; belongs to the precorrin methyltransferase family.</text>
</comment>
<dbReference type="Pfam" id="PF10414">
    <property type="entry name" value="CysG_dimeriser"/>
    <property type="match status" value="1"/>
</dbReference>
<dbReference type="SUPFAM" id="SSF53790">
    <property type="entry name" value="Tetrapyrrole methylase"/>
    <property type="match status" value="1"/>
</dbReference>
<feature type="binding site" evidence="16">
    <location>
        <position position="396"/>
    </location>
    <ligand>
        <name>S-adenosyl-L-methionine</name>
        <dbReference type="ChEBI" id="CHEBI:59789"/>
    </ligand>
</feature>
<evidence type="ECO:0000256" key="8">
    <source>
        <dbReference type="ARBA" id="ARBA00023002"/>
    </source>
</evidence>
<protein>
    <recommendedName>
        <fullName evidence="16">Siroheme synthase</fullName>
    </recommendedName>
    <domain>
        <recommendedName>
            <fullName evidence="16">Uroporphyrinogen-III C-methyltransferase</fullName>
            <shortName evidence="16">Urogen III methylase</shortName>
            <ecNumber evidence="16">2.1.1.107</ecNumber>
        </recommendedName>
        <alternativeName>
            <fullName evidence="16">SUMT</fullName>
        </alternativeName>
        <alternativeName>
            <fullName evidence="16">Uroporphyrinogen III methylase</fullName>
            <shortName evidence="16">UROM</shortName>
        </alternativeName>
    </domain>
    <domain>
        <recommendedName>
            <fullName evidence="16">Precorrin-2 dehydrogenase</fullName>
            <ecNumber evidence="16">1.3.1.76</ecNumber>
        </recommendedName>
    </domain>
    <domain>
        <recommendedName>
            <fullName evidence="16">Sirohydrochlorin ferrochelatase</fullName>
            <ecNumber evidence="16">4.99.1.4</ecNumber>
        </recommendedName>
    </domain>
</protein>
<dbReference type="GO" id="GO:0043115">
    <property type="term" value="F:precorrin-2 dehydrogenase activity"/>
    <property type="evidence" value="ECO:0007669"/>
    <property type="project" value="UniProtKB-UniRule"/>
</dbReference>
<comment type="similarity">
    <text evidence="2 17">Belongs to the precorrin methyltransferase family.</text>
</comment>
<keyword evidence="5 16" id="KW-0489">Methyltransferase</keyword>
<comment type="function">
    <text evidence="16">Multifunctional enzyme that catalyzes the SAM-dependent methylations of uroporphyrinogen III at position C-2 and C-7 to form precorrin-2 via precorrin-1. Then it catalyzes the NAD-dependent ring dehydrogenation of precorrin-2 to yield sirohydrochlorin. Finally, it catalyzes the ferrochelation of sirohydrochlorin to yield siroheme.</text>
</comment>
<dbReference type="InterPro" id="IPR006366">
    <property type="entry name" value="CobA/CysG_C"/>
</dbReference>
<evidence type="ECO:0000256" key="1">
    <source>
        <dbReference type="ARBA" id="ARBA00005010"/>
    </source>
</evidence>
<evidence type="ECO:0000256" key="14">
    <source>
        <dbReference type="ARBA" id="ARBA00047561"/>
    </source>
</evidence>
<dbReference type="InterPro" id="IPR050161">
    <property type="entry name" value="Siro_Cobalamin_biosynth"/>
</dbReference>
<feature type="region of interest" description="Precorrin-2 dehydrogenase / sirohydrochlorin ferrochelatase" evidence="16">
    <location>
        <begin position="1"/>
        <end position="216"/>
    </location>
</feature>
<evidence type="ECO:0000256" key="15">
    <source>
        <dbReference type="ARBA" id="ARBA00060548"/>
    </source>
</evidence>
<dbReference type="Gene3D" id="3.30.160.110">
    <property type="entry name" value="Siroheme synthase, domain 2"/>
    <property type="match status" value="1"/>
</dbReference>
<reference evidence="18" key="1">
    <citation type="submission" date="2018-11" db="EMBL/GenBank/DDBJ databases">
        <authorList>
            <consortium name="Genoscope - CEA"/>
            <person name="William W."/>
        </authorList>
    </citation>
    <scope>NUCLEOTIDE SEQUENCE [LARGE SCALE GENOMIC DNA]</scope>
    <source>
        <strain evidence="18">T9AD</strain>
    </source>
</reference>
<comment type="similarity">
    <text evidence="16">In the N-terminal section; belongs to the precorrin-2 dehydrogenase / sirohydrochlorin ferrochelatase family.</text>
</comment>
<comment type="catalytic activity">
    <reaction evidence="16">
        <text>siroheme + 2 H(+) = sirohydrochlorin + Fe(2+)</text>
        <dbReference type="Rhea" id="RHEA:24360"/>
        <dbReference type="ChEBI" id="CHEBI:15378"/>
        <dbReference type="ChEBI" id="CHEBI:29033"/>
        <dbReference type="ChEBI" id="CHEBI:58351"/>
        <dbReference type="ChEBI" id="CHEBI:60052"/>
        <dbReference type="EC" id="4.99.1.4"/>
    </reaction>
</comment>
<dbReference type="UniPathway" id="UPA00262">
    <property type="reaction ID" value="UER00211"/>
</dbReference>
<dbReference type="InterPro" id="IPR003043">
    <property type="entry name" value="Uropor_MeTrfase_CS"/>
</dbReference>
<dbReference type="Gene3D" id="1.10.8.210">
    <property type="entry name" value="Sirohaem synthase, dimerisation domain"/>
    <property type="match status" value="1"/>
</dbReference>
<feature type="binding site" evidence="16">
    <location>
        <begin position="58"/>
        <end position="59"/>
    </location>
    <ligand>
        <name>NAD(+)</name>
        <dbReference type="ChEBI" id="CHEBI:57540"/>
    </ligand>
</feature>
<dbReference type="CDD" id="cd11642">
    <property type="entry name" value="SUMT"/>
    <property type="match status" value="1"/>
</dbReference>
<evidence type="ECO:0000256" key="10">
    <source>
        <dbReference type="ARBA" id="ARBA00023239"/>
    </source>
</evidence>
<evidence type="ECO:0000256" key="13">
    <source>
        <dbReference type="ARBA" id="ARBA00025705"/>
    </source>
</evidence>
<comment type="pathway">
    <text evidence="1 16">Porphyrin-containing compound metabolism; siroheme biosynthesis; sirohydrochlorin from precorrin-2: step 1/1.</text>
</comment>
<evidence type="ECO:0000256" key="11">
    <source>
        <dbReference type="ARBA" id="ARBA00023244"/>
    </source>
</evidence>
<keyword evidence="4 16" id="KW-0169">Cobalamin biosynthesis</keyword>
<dbReference type="Pfam" id="PF00590">
    <property type="entry name" value="TP_methylase"/>
    <property type="match status" value="1"/>
</dbReference>
<dbReference type="EC" id="4.99.1.4" evidence="16"/>
<keyword evidence="12 16" id="KW-0511">Multifunctional enzyme</keyword>
<dbReference type="PROSITE" id="PS00840">
    <property type="entry name" value="SUMT_2"/>
    <property type="match status" value="1"/>
</dbReference>
<accession>A0A653BCR9</accession>
<dbReference type="GO" id="GO:0032259">
    <property type="term" value="P:methylation"/>
    <property type="evidence" value="ECO:0007669"/>
    <property type="project" value="UniProtKB-KW"/>
</dbReference>
<dbReference type="InterPro" id="IPR036291">
    <property type="entry name" value="NAD(P)-bd_dom_sf"/>
</dbReference>
<dbReference type="AlphaFoldDB" id="A0A653BCR9"/>
<dbReference type="FunFam" id="3.30.950.10:FF:000001">
    <property type="entry name" value="Siroheme synthase"/>
    <property type="match status" value="1"/>
</dbReference>
<dbReference type="HAMAP" id="MF_01646">
    <property type="entry name" value="Siroheme_synth"/>
    <property type="match status" value="1"/>
</dbReference>
<dbReference type="NCBIfam" id="TIGR01469">
    <property type="entry name" value="cobA_cysG_Cterm"/>
    <property type="match status" value="1"/>
</dbReference>
<feature type="binding site" evidence="16">
    <location>
        <begin position="314"/>
        <end position="316"/>
    </location>
    <ligand>
        <name>S-adenosyl-L-methionine</name>
        <dbReference type="ChEBI" id="CHEBI:59789"/>
    </ligand>
</feature>
<dbReference type="InterPro" id="IPR006367">
    <property type="entry name" value="Sirohaem_synthase_N"/>
</dbReference>
<dbReference type="NCBIfam" id="NF007922">
    <property type="entry name" value="PRK10637.1"/>
    <property type="match status" value="1"/>
</dbReference>
<dbReference type="InterPro" id="IPR014777">
    <property type="entry name" value="4pyrrole_Mease_sub1"/>
</dbReference>
<dbReference type="PANTHER" id="PTHR45790">
    <property type="entry name" value="SIROHEME SYNTHASE-RELATED"/>
    <property type="match status" value="1"/>
</dbReference>
<feature type="active site" description="Proton donor" evidence="16">
    <location>
        <position position="283"/>
    </location>
</feature>
<dbReference type="FunFam" id="3.30.160.110:FF:000001">
    <property type="entry name" value="Siroheme synthase"/>
    <property type="match status" value="1"/>
</dbReference>
<comment type="pathway">
    <text evidence="16">Porphyrin-containing compound metabolism; siroheme biosynthesis; siroheme from sirohydrochlorin: step 1/1.</text>
</comment>
<comment type="catalytic activity">
    <reaction evidence="16">
        <text>uroporphyrinogen III + 2 S-adenosyl-L-methionine = precorrin-2 + 2 S-adenosyl-L-homocysteine + H(+)</text>
        <dbReference type="Rhea" id="RHEA:32459"/>
        <dbReference type="ChEBI" id="CHEBI:15378"/>
        <dbReference type="ChEBI" id="CHEBI:57308"/>
        <dbReference type="ChEBI" id="CHEBI:57856"/>
        <dbReference type="ChEBI" id="CHEBI:58827"/>
        <dbReference type="ChEBI" id="CHEBI:59789"/>
        <dbReference type="EC" id="2.1.1.107"/>
    </reaction>
</comment>
<dbReference type="GO" id="GO:0019354">
    <property type="term" value="P:siroheme biosynthetic process"/>
    <property type="evidence" value="ECO:0007669"/>
    <property type="project" value="UniProtKB-UniRule"/>
</dbReference>
<dbReference type="Pfam" id="PF14824">
    <property type="entry name" value="Sirohm_synth_M"/>
    <property type="match status" value="1"/>
</dbReference>
<dbReference type="Gene3D" id="3.30.950.10">
    <property type="entry name" value="Methyltransferase, Cobalt-precorrin-4 Transmethylase, Domain 2"/>
    <property type="match status" value="1"/>
</dbReference>
<dbReference type="InterPro" id="IPR035996">
    <property type="entry name" value="4pyrrol_Methylase_sf"/>
</dbReference>
<comment type="pathway">
    <text evidence="13 16">Porphyrin-containing compound metabolism; siroheme biosynthesis; precorrin-2 from uroporphyrinogen III: step 1/1.</text>
</comment>
<evidence type="ECO:0000256" key="16">
    <source>
        <dbReference type="HAMAP-Rule" id="MF_01646"/>
    </source>
</evidence>
<keyword evidence="7 16" id="KW-0949">S-adenosyl-L-methionine</keyword>
<evidence type="ECO:0000256" key="2">
    <source>
        <dbReference type="ARBA" id="ARBA00005879"/>
    </source>
</evidence>
<dbReference type="GO" id="GO:0051287">
    <property type="term" value="F:NAD binding"/>
    <property type="evidence" value="ECO:0007669"/>
    <property type="project" value="InterPro"/>
</dbReference>
<dbReference type="Gene3D" id="3.40.50.720">
    <property type="entry name" value="NAD(P)-binding Rossmann-like Domain"/>
    <property type="match status" value="1"/>
</dbReference>
<dbReference type="NCBIfam" id="TIGR01470">
    <property type="entry name" value="cysG_Nterm"/>
    <property type="match status" value="1"/>
</dbReference>
<dbReference type="UniPathway" id="UPA00148">
    <property type="reaction ID" value="UER00211"/>
</dbReference>
<sequence length="477" mass="51367">MHDAFCEPTFAEADLMQFLPLFHKLQDRPVLVIGGGEVALRKARLLSDAGARLRVVAPEVRSELQELAGSAGIFLRGYASSDLQGVALVIAATDDETLNAQVSAEAQALGIPVNVVDAPSLCSVIFPAIVDRSPLIVAVSSGGDAPVLARLIRAKIETWIPASYGQLANLGKRFRERVKQMFPDVQQRRVFWEDVFQGPIAESVFAGKPEAGERLLQERLAGAAPRALGEVYLVGAGPGDPDLLTFRALRLMQQADVVLYDRLVAPAIIELCRRDAERIYVGKRRADHAVPQEQINQLLIDLAGQGKRVLRLKGGDPFIFGRGGEEIEQLAAEDIPFQVVPGITAASGCAAYAGIPLTHRDHAQSVRFVTGHLKDGSSNLPWKDLVAPGQTLVFYMGLVGLPAICEQLIAHGRSGATPAALVQQGTTQNQRVFTGTLDSLPQLVAEHEVHAPTLVIVGEVVTLRDKLAWFEGAQGHV</sequence>
<dbReference type="InterPro" id="IPR037115">
    <property type="entry name" value="Sirohaem_synt_dimer_dom_sf"/>
</dbReference>
<name>A0A653BCR9_ECTOL</name>
<dbReference type="EMBL" id="LR130779">
    <property type="protein sequence ID" value="VDN65973.1"/>
    <property type="molecule type" value="Genomic_DNA"/>
</dbReference>
<feature type="region of interest" description="Uroporphyrinogen-III C-methyltransferase" evidence="16">
    <location>
        <begin position="229"/>
        <end position="477"/>
    </location>
</feature>
<evidence type="ECO:0000256" key="4">
    <source>
        <dbReference type="ARBA" id="ARBA00022573"/>
    </source>
</evidence>
<dbReference type="PIRSF" id="PIRSF036426">
    <property type="entry name" value="Sirohaem_synth"/>
    <property type="match status" value="1"/>
</dbReference>
<proteinExistence type="inferred from homology"/>
<evidence type="ECO:0000256" key="5">
    <source>
        <dbReference type="ARBA" id="ARBA00022603"/>
    </source>
</evidence>
<evidence type="ECO:0000256" key="7">
    <source>
        <dbReference type="ARBA" id="ARBA00022691"/>
    </source>
</evidence>
<dbReference type="InterPro" id="IPR000878">
    <property type="entry name" value="4pyrrol_Mease"/>
</dbReference>
<feature type="binding site" evidence="16">
    <location>
        <begin position="344"/>
        <end position="345"/>
    </location>
    <ligand>
        <name>S-adenosyl-L-methionine</name>
        <dbReference type="ChEBI" id="CHEBI:59789"/>
    </ligand>
</feature>
<dbReference type="GO" id="GO:0009236">
    <property type="term" value="P:cobalamin biosynthetic process"/>
    <property type="evidence" value="ECO:0007669"/>
    <property type="project" value="UniProtKB-UniRule"/>
</dbReference>
<dbReference type="SUPFAM" id="SSF51735">
    <property type="entry name" value="NAD(P)-binding Rossmann-fold domains"/>
    <property type="match status" value="1"/>
</dbReference>
<comment type="pathway">
    <text evidence="16">Cofactor biosynthesis; adenosylcobalamin biosynthesis; sirohydrochlorin from precorrin-2: step 1/1.</text>
</comment>
<dbReference type="SUPFAM" id="SSF75615">
    <property type="entry name" value="Siroheme synthase middle domains-like"/>
    <property type="match status" value="1"/>
</dbReference>
<evidence type="ECO:0000256" key="6">
    <source>
        <dbReference type="ARBA" id="ARBA00022679"/>
    </source>
</evidence>
<keyword evidence="10 16" id="KW-0456">Lyase</keyword>
<dbReference type="EC" id="2.1.1.107" evidence="16"/>
<dbReference type="EC" id="1.3.1.76" evidence="16"/>
<evidence type="ECO:0000256" key="17">
    <source>
        <dbReference type="RuleBase" id="RU003960"/>
    </source>
</evidence>
<comment type="pathway">
    <text evidence="15 16">Cofactor biosynthesis; adenosylcobalamin biosynthesis; precorrin-2 from uroporphyrinogen III: step 1/1.</text>
</comment>
<evidence type="ECO:0000256" key="9">
    <source>
        <dbReference type="ARBA" id="ARBA00023027"/>
    </source>
</evidence>
<evidence type="ECO:0000256" key="3">
    <source>
        <dbReference type="ARBA" id="ARBA00022553"/>
    </source>
</evidence>
<keyword evidence="6 16" id="KW-0808">Transferase</keyword>
<feature type="binding site" evidence="16">
    <location>
        <position position="319"/>
    </location>
    <ligand>
        <name>S-adenosyl-L-methionine</name>
        <dbReference type="ChEBI" id="CHEBI:59789"/>
    </ligand>
</feature>
<organism evidence="18">
    <name type="scientific">Ectopseudomonas oleovorans</name>
    <name type="common">Pseudomonas oleovorans</name>
    <dbReference type="NCBI Taxonomy" id="301"/>
    <lineage>
        <taxon>Bacteria</taxon>
        <taxon>Pseudomonadati</taxon>
        <taxon>Pseudomonadota</taxon>
        <taxon>Gammaproteobacteria</taxon>
        <taxon>Pseudomonadales</taxon>
        <taxon>Pseudomonadaceae</taxon>
        <taxon>Ectopseudomonas</taxon>
    </lineage>
</organism>
<dbReference type="FunFam" id="3.40.1010.10:FF:000001">
    <property type="entry name" value="Siroheme synthase"/>
    <property type="match status" value="1"/>
</dbReference>
<dbReference type="Pfam" id="PF13241">
    <property type="entry name" value="NAD_binding_7"/>
    <property type="match status" value="1"/>
</dbReference>
<dbReference type="InterPro" id="IPR028281">
    <property type="entry name" value="Sirohaem_synthase_central"/>
</dbReference>
<keyword evidence="8 16" id="KW-0560">Oxidoreductase</keyword>
<feature type="binding site" evidence="16">
    <location>
        <position position="425"/>
    </location>
    <ligand>
        <name>S-adenosyl-L-methionine</name>
        <dbReference type="ChEBI" id="CHEBI:59789"/>
    </ligand>
</feature>
<dbReference type="InterPro" id="IPR019478">
    <property type="entry name" value="Sirohaem_synthase_dimer_dom"/>
</dbReference>
<dbReference type="InterPro" id="IPR012409">
    <property type="entry name" value="Sirohaem_synth"/>
</dbReference>
<dbReference type="GO" id="GO:0004851">
    <property type="term" value="F:uroporphyrin-III C-methyltransferase activity"/>
    <property type="evidence" value="ECO:0007669"/>
    <property type="project" value="UniProtKB-UniRule"/>
</dbReference>
<feature type="binding site" evidence="16">
    <location>
        <position position="238"/>
    </location>
    <ligand>
        <name>S-adenosyl-L-methionine</name>
        <dbReference type="ChEBI" id="CHEBI:59789"/>
    </ligand>
</feature>
<keyword evidence="3 16" id="KW-0597">Phosphoprotein</keyword>
<dbReference type="Gene3D" id="3.40.1010.10">
    <property type="entry name" value="Cobalt-precorrin-4 Transmethylase, Domain 1"/>
    <property type="match status" value="1"/>
</dbReference>